<gene>
    <name evidence="14" type="ORF">RFI_31388</name>
</gene>
<dbReference type="GO" id="GO:0042555">
    <property type="term" value="C:MCM complex"/>
    <property type="evidence" value="ECO:0007669"/>
    <property type="project" value="TreeGrafter"/>
</dbReference>
<dbReference type="PANTHER" id="PTHR11630">
    <property type="entry name" value="DNA REPLICATION LICENSING FACTOR MCM FAMILY MEMBER"/>
    <property type="match status" value="1"/>
</dbReference>
<dbReference type="GO" id="GO:0016787">
    <property type="term" value="F:hydrolase activity"/>
    <property type="evidence" value="ECO:0007669"/>
    <property type="project" value="UniProtKB-KW"/>
</dbReference>
<evidence type="ECO:0000256" key="5">
    <source>
        <dbReference type="ARBA" id="ARBA00022741"/>
    </source>
</evidence>
<dbReference type="PROSITE" id="PS50051">
    <property type="entry name" value="MCM_2"/>
    <property type="match status" value="1"/>
</dbReference>
<evidence type="ECO:0000256" key="6">
    <source>
        <dbReference type="ARBA" id="ARBA00022801"/>
    </source>
</evidence>
<keyword evidence="10" id="KW-0539">Nucleus</keyword>
<evidence type="ECO:0000256" key="3">
    <source>
        <dbReference type="ARBA" id="ARBA00012551"/>
    </source>
</evidence>
<comment type="similarity">
    <text evidence="2 12">Belongs to the MCM family.</text>
</comment>
<evidence type="ECO:0000256" key="4">
    <source>
        <dbReference type="ARBA" id="ARBA00022705"/>
    </source>
</evidence>
<dbReference type="GO" id="GO:0003697">
    <property type="term" value="F:single-stranded DNA binding"/>
    <property type="evidence" value="ECO:0007669"/>
    <property type="project" value="TreeGrafter"/>
</dbReference>
<evidence type="ECO:0000256" key="8">
    <source>
        <dbReference type="ARBA" id="ARBA00022840"/>
    </source>
</evidence>
<dbReference type="EMBL" id="ASPP01027587">
    <property type="protein sequence ID" value="ETO06006.1"/>
    <property type="molecule type" value="Genomic_DNA"/>
</dbReference>
<comment type="subcellular location">
    <subcellularLocation>
        <location evidence="1">Nucleus</location>
    </subcellularLocation>
</comment>
<keyword evidence="15" id="KW-1185">Reference proteome</keyword>
<keyword evidence="6" id="KW-0378">Hydrolase</keyword>
<dbReference type="Pfam" id="PF18263">
    <property type="entry name" value="WHD_MCM6"/>
    <property type="match status" value="1"/>
</dbReference>
<reference evidence="14 15" key="1">
    <citation type="journal article" date="2013" name="Curr. Biol.">
        <title>The Genome of the Foraminiferan Reticulomyxa filosa.</title>
        <authorList>
            <person name="Glockner G."/>
            <person name="Hulsmann N."/>
            <person name="Schleicher M."/>
            <person name="Noegel A.A."/>
            <person name="Eichinger L."/>
            <person name="Gallinger C."/>
            <person name="Pawlowski J."/>
            <person name="Sierra R."/>
            <person name="Euteneuer U."/>
            <person name="Pillet L."/>
            <person name="Moustafa A."/>
            <person name="Platzer M."/>
            <person name="Groth M."/>
            <person name="Szafranski K."/>
            <person name="Schliwa M."/>
        </authorList>
    </citation>
    <scope>NUCLEOTIDE SEQUENCE [LARGE SCALE GENOMIC DNA]</scope>
</reference>
<evidence type="ECO:0000313" key="14">
    <source>
        <dbReference type="EMBL" id="ETO06006.1"/>
    </source>
</evidence>
<dbReference type="AlphaFoldDB" id="X6LXC6"/>
<evidence type="ECO:0000256" key="11">
    <source>
        <dbReference type="ARBA" id="ARBA00023306"/>
    </source>
</evidence>
<evidence type="ECO:0000256" key="1">
    <source>
        <dbReference type="ARBA" id="ARBA00004123"/>
    </source>
</evidence>
<dbReference type="InterPro" id="IPR041562">
    <property type="entry name" value="MCM_lid"/>
</dbReference>
<evidence type="ECO:0000313" key="15">
    <source>
        <dbReference type="Proteomes" id="UP000023152"/>
    </source>
</evidence>
<name>X6LXC6_RETFI</name>
<dbReference type="SMART" id="SM00350">
    <property type="entry name" value="MCM"/>
    <property type="match status" value="1"/>
</dbReference>
<dbReference type="GO" id="GO:0005634">
    <property type="term" value="C:nucleus"/>
    <property type="evidence" value="ECO:0007669"/>
    <property type="project" value="UniProtKB-SubCell"/>
</dbReference>
<keyword evidence="4" id="KW-0235">DNA replication</keyword>
<dbReference type="OrthoDB" id="1744952at2759"/>
<dbReference type="InterPro" id="IPR041024">
    <property type="entry name" value="Mcm6_C"/>
</dbReference>
<proteinExistence type="inferred from homology"/>
<dbReference type="SUPFAM" id="SSF52540">
    <property type="entry name" value="P-loop containing nucleoside triphosphate hydrolases"/>
    <property type="match status" value="1"/>
</dbReference>
<dbReference type="GO" id="GO:1990518">
    <property type="term" value="F:single-stranded 3'-5' DNA helicase activity"/>
    <property type="evidence" value="ECO:0007669"/>
    <property type="project" value="TreeGrafter"/>
</dbReference>
<dbReference type="PANTHER" id="PTHR11630:SF43">
    <property type="entry name" value="DNA REPLICATION LICENSING FACTOR MCM6"/>
    <property type="match status" value="1"/>
</dbReference>
<feature type="domain" description="MCM C-terminal AAA(+) ATPase" evidence="13">
    <location>
        <begin position="32"/>
        <end position="157"/>
    </location>
</feature>
<dbReference type="GO" id="GO:0000727">
    <property type="term" value="P:double-strand break repair via break-induced replication"/>
    <property type="evidence" value="ECO:0007669"/>
    <property type="project" value="TreeGrafter"/>
</dbReference>
<dbReference type="Gene3D" id="1.20.58.870">
    <property type="match status" value="1"/>
</dbReference>
<dbReference type="GO" id="GO:0005524">
    <property type="term" value="F:ATP binding"/>
    <property type="evidence" value="ECO:0007669"/>
    <property type="project" value="UniProtKB-KW"/>
</dbReference>
<dbReference type="GO" id="GO:1902969">
    <property type="term" value="P:mitotic DNA replication"/>
    <property type="evidence" value="ECO:0007669"/>
    <property type="project" value="TreeGrafter"/>
</dbReference>
<dbReference type="PROSITE" id="PS00847">
    <property type="entry name" value="MCM_1"/>
    <property type="match status" value="1"/>
</dbReference>
<dbReference type="InterPro" id="IPR001208">
    <property type="entry name" value="MCM_dom"/>
</dbReference>
<evidence type="ECO:0000256" key="10">
    <source>
        <dbReference type="ARBA" id="ARBA00023242"/>
    </source>
</evidence>
<evidence type="ECO:0000256" key="9">
    <source>
        <dbReference type="ARBA" id="ARBA00023125"/>
    </source>
</evidence>
<keyword evidence="5 12" id="KW-0547">Nucleotide-binding</keyword>
<dbReference type="PRINTS" id="PR01657">
    <property type="entry name" value="MCMFAMILY"/>
</dbReference>
<dbReference type="InterPro" id="IPR031327">
    <property type="entry name" value="MCM"/>
</dbReference>
<dbReference type="InterPro" id="IPR027417">
    <property type="entry name" value="P-loop_NTPase"/>
</dbReference>
<dbReference type="Pfam" id="PF17855">
    <property type="entry name" value="MCM_lid"/>
    <property type="match status" value="1"/>
</dbReference>
<sequence length="409" mass="47490">MNQYQKFSKSVIFYLFLHSIFLKIKSTAHFDGICCIDEFDKMDALDQTAIHEAMEQQTITITKAGIHATLNARASILAAANPLFGRYDTAKPLRVSSSLQLHYTYTYTYMYMYYIFIFFLEQWNVNISAPIMSRFDLFFVILDECEDTTDFYVADHIVQLHKTGQAPSLGPYFTTEQIQRYVRVARAIKPIITLEARTALVRCYRQLRQQDQSEQKAYRFTVRQLESLIRLSEAIARCAFQNNITEEHVEEACRLLRQSIISVESSNVTFRQPASEEGQQDANGDVQMTDKSNQNVLQHVDTEIIDVSMNYYMQTTHLIVHHIRRKNVQGLKQSEIEELILEERQEDINGDLTRLAREHKIIRCIINQLVNTDHILLIKKITDKEEDRILAVHPNYDPDSGNTKNLDDA</sequence>
<keyword evidence="8 12" id="KW-0067">ATP-binding</keyword>
<evidence type="ECO:0000256" key="2">
    <source>
        <dbReference type="ARBA" id="ARBA00008010"/>
    </source>
</evidence>
<comment type="caution">
    <text evidence="14">The sequence shown here is derived from an EMBL/GenBank/DDBJ whole genome shotgun (WGS) entry which is preliminary data.</text>
</comment>
<protein>
    <recommendedName>
        <fullName evidence="3">DNA helicase</fullName>
        <ecNumber evidence="3">3.6.4.12</ecNumber>
    </recommendedName>
</protein>
<dbReference type="EC" id="3.6.4.12" evidence="3"/>
<evidence type="ECO:0000256" key="12">
    <source>
        <dbReference type="RuleBase" id="RU004070"/>
    </source>
</evidence>
<keyword evidence="7" id="KW-0347">Helicase</keyword>
<keyword evidence="9 12" id="KW-0238">DNA-binding</keyword>
<dbReference type="Gene3D" id="3.40.50.300">
    <property type="entry name" value="P-loop containing nucleotide triphosphate hydrolases"/>
    <property type="match status" value="1"/>
</dbReference>
<keyword evidence="11" id="KW-0131">Cell cycle</keyword>
<dbReference type="Pfam" id="PF00493">
    <property type="entry name" value="MCM"/>
    <property type="match status" value="2"/>
</dbReference>
<dbReference type="InterPro" id="IPR018525">
    <property type="entry name" value="MCM_CS"/>
</dbReference>
<evidence type="ECO:0000259" key="13">
    <source>
        <dbReference type="PROSITE" id="PS50051"/>
    </source>
</evidence>
<dbReference type="Proteomes" id="UP000023152">
    <property type="component" value="Unassembled WGS sequence"/>
</dbReference>
<evidence type="ECO:0000256" key="7">
    <source>
        <dbReference type="ARBA" id="ARBA00022806"/>
    </source>
</evidence>
<accession>X6LXC6</accession>
<organism evidence="14 15">
    <name type="scientific">Reticulomyxa filosa</name>
    <dbReference type="NCBI Taxonomy" id="46433"/>
    <lineage>
        <taxon>Eukaryota</taxon>
        <taxon>Sar</taxon>
        <taxon>Rhizaria</taxon>
        <taxon>Retaria</taxon>
        <taxon>Foraminifera</taxon>
        <taxon>Monothalamids</taxon>
        <taxon>Reticulomyxidae</taxon>
        <taxon>Reticulomyxa</taxon>
    </lineage>
</organism>